<evidence type="ECO:0000259" key="8">
    <source>
        <dbReference type="Pfam" id="PF17917"/>
    </source>
</evidence>
<comment type="caution">
    <text evidence="9">The sequence shown here is derived from an EMBL/GenBank/DDBJ whole genome shotgun (WGS) entry which is preliminary data.</text>
</comment>
<dbReference type="PANTHER" id="PTHR34072:SF55">
    <property type="entry name" value="DNA_RNA POLYMERASES SUPERFAMILY PROTEIN"/>
    <property type="match status" value="1"/>
</dbReference>
<evidence type="ECO:0000256" key="2">
    <source>
        <dbReference type="ARBA" id="ARBA00022695"/>
    </source>
</evidence>
<evidence type="ECO:0000313" key="10">
    <source>
        <dbReference type="Proteomes" id="UP000467840"/>
    </source>
</evidence>
<organism evidence="9 10">
    <name type="scientific">Hevea brasiliensis</name>
    <name type="common">Para rubber tree</name>
    <name type="synonym">Siphonia brasiliensis</name>
    <dbReference type="NCBI Taxonomy" id="3981"/>
    <lineage>
        <taxon>Eukaryota</taxon>
        <taxon>Viridiplantae</taxon>
        <taxon>Streptophyta</taxon>
        <taxon>Embryophyta</taxon>
        <taxon>Tracheophyta</taxon>
        <taxon>Spermatophyta</taxon>
        <taxon>Magnoliopsida</taxon>
        <taxon>eudicotyledons</taxon>
        <taxon>Gunneridae</taxon>
        <taxon>Pentapetalae</taxon>
        <taxon>rosids</taxon>
        <taxon>fabids</taxon>
        <taxon>Malpighiales</taxon>
        <taxon>Euphorbiaceae</taxon>
        <taxon>Crotonoideae</taxon>
        <taxon>Micrandreae</taxon>
        <taxon>Hevea</taxon>
    </lineage>
</organism>
<dbReference type="InterPro" id="IPR041373">
    <property type="entry name" value="RT_RNaseH"/>
</dbReference>
<keyword evidence="5" id="KW-0378">Hydrolase</keyword>
<name>A0A6A6NJ22_HEVBR</name>
<feature type="domain" description="Reverse transcriptase RNase H-like" evidence="8">
    <location>
        <begin position="269"/>
        <end position="338"/>
    </location>
</feature>
<dbReference type="AlphaFoldDB" id="A0A6A6NJ22"/>
<keyword evidence="1" id="KW-0808">Transferase</keyword>
<dbReference type="InterPro" id="IPR043502">
    <property type="entry name" value="DNA/RNA_pol_sf"/>
</dbReference>
<feature type="region of interest" description="Disordered" evidence="7">
    <location>
        <begin position="89"/>
        <end position="118"/>
    </location>
</feature>
<evidence type="ECO:0000256" key="4">
    <source>
        <dbReference type="ARBA" id="ARBA00022759"/>
    </source>
</evidence>
<dbReference type="PANTHER" id="PTHR34072">
    <property type="entry name" value="ENZYMATIC POLYPROTEIN-RELATED"/>
    <property type="match status" value="1"/>
</dbReference>
<sequence>MLFVTTSGLNYTVMKLQIYHAMTLAREVEHALQISSAFSEPRRTSSPLGKMANSFGSSSKSFLGLGAKYQTHFTLTQFVSSVHKPTPVDKPLGSSLRPSTSSSPSSLTLTPPESLKGRNYRQYSNHELQDLRAKGLCFRCKLPYSPLHQCPNKSLHLLVVGEDDDLSSIGDLDSIDISASVSDSPMIIESHLATVLFLKNCLPLCSCKLRYSFVFTESSTLPPSQVTDHGIPLQAGVGPISIKPYRYGHYQKDEIERLVSEMTVTLLPFSHALSSHTLSNLAYEKELMALVLAIRHWRPYLLGQKFIVKTEQRSLKHILEQHIITPAQQCWVSKLLGFNLSQPHWLDFDVVSHAVQQDPDLQPIIAALQHDAHSRPLYSLIQQHLFYRGRLVIPSTSSWVHRLILEFNSTLIGGDHPVVTDLPATLAIDEPIPTLPETILAHKDFVQMVLQFTKYCLEDKAVLVAGGNDTHQMLVEGRGRAKREWKVYSRRLKDQENRWTVAAQQNEANI</sequence>
<dbReference type="GO" id="GO:0003964">
    <property type="term" value="F:RNA-directed DNA polymerase activity"/>
    <property type="evidence" value="ECO:0007669"/>
    <property type="project" value="UniProtKB-KW"/>
</dbReference>
<evidence type="ECO:0000313" key="9">
    <source>
        <dbReference type="EMBL" id="KAF2325168.1"/>
    </source>
</evidence>
<reference evidence="9 10" key="1">
    <citation type="journal article" date="2020" name="Mol. Plant">
        <title>The Chromosome-Based Rubber Tree Genome Provides New Insights into Spurge Genome Evolution and Rubber Biosynthesis.</title>
        <authorList>
            <person name="Liu J."/>
            <person name="Shi C."/>
            <person name="Shi C.C."/>
            <person name="Li W."/>
            <person name="Zhang Q.J."/>
            <person name="Zhang Y."/>
            <person name="Li K."/>
            <person name="Lu H.F."/>
            <person name="Shi C."/>
            <person name="Zhu S.T."/>
            <person name="Xiao Z.Y."/>
            <person name="Nan H."/>
            <person name="Yue Y."/>
            <person name="Zhu X.G."/>
            <person name="Wu Y."/>
            <person name="Hong X.N."/>
            <person name="Fan G.Y."/>
            <person name="Tong Y."/>
            <person name="Zhang D."/>
            <person name="Mao C.L."/>
            <person name="Liu Y.L."/>
            <person name="Hao S.J."/>
            <person name="Liu W.Q."/>
            <person name="Lv M.Q."/>
            <person name="Zhang H.B."/>
            <person name="Liu Y."/>
            <person name="Hu-Tang G.R."/>
            <person name="Wang J.P."/>
            <person name="Wang J.H."/>
            <person name="Sun Y.H."/>
            <person name="Ni S.B."/>
            <person name="Chen W.B."/>
            <person name="Zhang X.C."/>
            <person name="Jiao Y.N."/>
            <person name="Eichler E.E."/>
            <person name="Li G.H."/>
            <person name="Liu X."/>
            <person name="Gao L.Z."/>
        </authorList>
    </citation>
    <scope>NUCLEOTIDE SEQUENCE [LARGE SCALE GENOMIC DNA]</scope>
    <source>
        <strain evidence="10">cv. GT1</strain>
        <tissue evidence="9">Leaf</tissue>
    </source>
</reference>
<accession>A0A6A6NJ22</accession>
<dbReference type="EMBL" id="JAAGAX010000001">
    <property type="protein sequence ID" value="KAF2325168.1"/>
    <property type="molecule type" value="Genomic_DNA"/>
</dbReference>
<dbReference type="GO" id="GO:0004519">
    <property type="term" value="F:endonuclease activity"/>
    <property type="evidence" value="ECO:0007669"/>
    <property type="project" value="UniProtKB-KW"/>
</dbReference>
<protein>
    <recommendedName>
        <fullName evidence="8">Reverse transcriptase RNase H-like domain-containing protein</fullName>
    </recommendedName>
</protein>
<evidence type="ECO:0000256" key="7">
    <source>
        <dbReference type="SAM" id="MobiDB-lite"/>
    </source>
</evidence>
<keyword evidence="3" id="KW-0540">Nuclease</keyword>
<dbReference type="Pfam" id="PF17917">
    <property type="entry name" value="RT_RNaseH"/>
    <property type="match status" value="1"/>
</dbReference>
<evidence type="ECO:0000256" key="3">
    <source>
        <dbReference type="ARBA" id="ARBA00022722"/>
    </source>
</evidence>
<dbReference type="SUPFAM" id="SSF56672">
    <property type="entry name" value="DNA/RNA polymerases"/>
    <property type="match status" value="1"/>
</dbReference>
<evidence type="ECO:0000256" key="5">
    <source>
        <dbReference type="ARBA" id="ARBA00022801"/>
    </source>
</evidence>
<keyword evidence="2" id="KW-0548">Nucleotidyltransferase</keyword>
<keyword evidence="4" id="KW-0255">Endonuclease</keyword>
<evidence type="ECO:0000256" key="6">
    <source>
        <dbReference type="ARBA" id="ARBA00022918"/>
    </source>
</evidence>
<keyword evidence="10" id="KW-1185">Reference proteome</keyword>
<keyword evidence="6" id="KW-0695">RNA-directed DNA polymerase</keyword>
<dbReference type="GO" id="GO:0016787">
    <property type="term" value="F:hydrolase activity"/>
    <property type="evidence" value="ECO:0007669"/>
    <property type="project" value="UniProtKB-KW"/>
</dbReference>
<proteinExistence type="predicted"/>
<evidence type="ECO:0000256" key="1">
    <source>
        <dbReference type="ARBA" id="ARBA00022679"/>
    </source>
</evidence>
<dbReference type="Proteomes" id="UP000467840">
    <property type="component" value="Chromosome 5"/>
</dbReference>
<feature type="compositionally biased region" description="Low complexity" evidence="7">
    <location>
        <begin position="91"/>
        <end position="114"/>
    </location>
</feature>
<gene>
    <name evidence="9" type="ORF">GH714_024808</name>
</gene>